<organism evidence="1 2">
    <name type="scientific">Salinarimonas soli</name>
    <dbReference type="NCBI Taxonomy" id="1638099"/>
    <lineage>
        <taxon>Bacteria</taxon>
        <taxon>Pseudomonadati</taxon>
        <taxon>Pseudomonadota</taxon>
        <taxon>Alphaproteobacteria</taxon>
        <taxon>Hyphomicrobiales</taxon>
        <taxon>Salinarimonadaceae</taxon>
        <taxon>Salinarimonas</taxon>
    </lineage>
</organism>
<dbReference type="PANTHER" id="PTHR43881:SF1">
    <property type="entry name" value="GAMMA-GLUTAMYLTRANSPEPTIDASE (AFU_ORTHOLOGUE AFUA_4G13580)"/>
    <property type="match status" value="1"/>
</dbReference>
<dbReference type="OrthoDB" id="9781342at2"/>
<proteinExistence type="predicted"/>
<dbReference type="PRINTS" id="PR01210">
    <property type="entry name" value="GGTRANSPTASE"/>
</dbReference>
<dbReference type="SUPFAM" id="SSF56235">
    <property type="entry name" value="N-terminal nucleophile aminohydrolases (Ntn hydrolases)"/>
    <property type="match status" value="1"/>
</dbReference>
<evidence type="ECO:0000313" key="1">
    <source>
        <dbReference type="EMBL" id="KAA2235196.1"/>
    </source>
</evidence>
<protein>
    <submittedName>
        <fullName evidence="1">Gamma-glutamyltransferase family protein</fullName>
    </submittedName>
</protein>
<dbReference type="GO" id="GO:0016740">
    <property type="term" value="F:transferase activity"/>
    <property type="evidence" value="ECO:0007669"/>
    <property type="project" value="UniProtKB-KW"/>
</dbReference>
<gene>
    <name evidence="1" type="ORF">F0L46_20850</name>
</gene>
<dbReference type="RefSeq" id="WP_149821186.1">
    <property type="nucleotide sequence ID" value="NZ_VUOA01000037.1"/>
</dbReference>
<keyword evidence="1" id="KW-0808">Transferase</keyword>
<comment type="caution">
    <text evidence="1">The sequence shown here is derived from an EMBL/GenBank/DDBJ whole genome shotgun (WGS) entry which is preliminary data.</text>
</comment>
<dbReference type="Gene3D" id="1.10.246.130">
    <property type="match status" value="1"/>
</dbReference>
<dbReference type="Pfam" id="PF01019">
    <property type="entry name" value="G_glu_transpept"/>
    <property type="match status" value="1"/>
</dbReference>
<dbReference type="InterPro" id="IPR043137">
    <property type="entry name" value="GGT_ssub_C"/>
</dbReference>
<dbReference type="InterPro" id="IPR029055">
    <property type="entry name" value="Ntn_hydrolases_N"/>
</dbReference>
<dbReference type="AlphaFoldDB" id="A0A5B2V8R3"/>
<reference evidence="1 2" key="1">
    <citation type="submission" date="2019-09" db="EMBL/GenBank/DDBJ databases">
        <title>Salinarimonas rosea gen. nov., sp. nov., a new member of the a-2 subgroup of the Proteobacteria.</title>
        <authorList>
            <person name="Liu J."/>
        </authorList>
    </citation>
    <scope>NUCLEOTIDE SEQUENCE [LARGE SCALE GENOMIC DNA]</scope>
    <source>
        <strain evidence="1 2">BN140002</strain>
    </source>
</reference>
<dbReference type="Gene3D" id="3.60.20.40">
    <property type="match status" value="1"/>
</dbReference>
<accession>A0A5B2V8R3</accession>
<name>A0A5B2V8R3_9HYPH</name>
<dbReference type="InterPro" id="IPR052896">
    <property type="entry name" value="GGT-like_enzyme"/>
</dbReference>
<reference evidence="1 2" key="2">
    <citation type="submission" date="2019-09" db="EMBL/GenBank/DDBJ databases">
        <authorList>
            <person name="Jin C."/>
        </authorList>
    </citation>
    <scope>NUCLEOTIDE SEQUENCE [LARGE SCALE GENOMIC DNA]</scope>
    <source>
        <strain evidence="1 2">BN140002</strain>
    </source>
</reference>
<dbReference type="EMBL" id="VUOA01000037">
    <property type="protein sequence ID" value="KAA2235196.1"/>
    <property type="molecule type" value="Genomic_DNA"/>
</dbReference>
<dbReference type="PANTHER" id="PTHR43881">
    <property type="entry name" value="GAMMA-GLUTAMYLTRANSPEPTIDASE (AFU_ORTHOLOGUE AFUA_4G13580)"/>
    <property type="match status" value="1"/>
</dbReference>
<evidence type="ECO:0000313" key="2">
    <source>
        <dbReference type="Proteomes" id="UP000323142"/>
    </source>
</evidence>
<dbReference type="Proteomes" id="UP000323142">
    <property type="component" value="Unassembled WGS sequence"/>
</dbReference>
<keyword evidence="2" id="KW-1185">Reference proteome</keyword>
<sequence length="538" mass="57583">MGRQQREGCLNFTHATPYASRRSPVFARNMVATSQPLAAQAGLSMLARGGNAVDAALAAAMVLTIVEPTGNGLGSDAFAILWDGRELHGLNASGRSPAAWTPERFPGDKMPDRGWESVTVPGAVSAWVDLSKRFGRLPFETLFEPAIGIAERGFCVSPIIAEMWRRGGDLLGHHPGFAECFLPNGRAPRAGELFVNKPIGASLRAIAESRGEAFYRGSLAERIVDFARKHDAALTMADLAEHTNDWCGTIATDFDNIALHEIPPNGQGIAACMALGILRHLPIHDHAPESPQALHLQIEAMKLAFRDVDAFVSDLRYMTDVRVDHLLSDTYLASRARLVDMSRAQDFGSGAPRLGGTVYLTAADESGMMISYIQSNYAGFGSGVVVPGTGISLQNRGLGFTTRAGHPNQVGPRKRPFHTIIPGFLMRGAEPLMSFGVMGGPMQAQGHVQMVLRTQMWDQDPQTAVDAPRWRVTSGLKVAIEPAMGEGTLSALAEMGHEVGVESPDASYGFGGAQLICRVPGGYVAGSDPRKDGQAVGY</sequence>
<dbReference type="InterPro" id="IPR043138">
    <property type="entry name" value="GGT_lsub"/>
</dbReference>